<dbReference type="Gene3D" id="1.25.40.20">
    <property type="entry name" value="Ankyrin repeat-containing domain"/>
    <property type="match status" value="2"/>
</dbReference>
<dbReference type="KEGG" id="lgi:LOTGIDRAFT_229595"/>
<dbReference type="InterPro" id="IPR036770">
    <property type="entry name" value="Ankyrin_rpt-contain_sf"/>
</dbReference>
<dbReference type="GeneID" id="20248055"/>
<keyword evidence="2 3" id="KW-0040">ANK repeat</keyword>
<dbReference type="OrthoDB" id="10057496at2759"/>
<dbReference type="HOGENOM" id="CLU_538933_0_0_1"/>
<dbReference type="PROSITE" id="PS50088">
    <property type="entry name" value="ANK_REPEAT"/>
    <property type="match status" value="2"/>
</dbReference>
<dbReference type="AlphaFoldDB" id="V3ZNM8"/>
<dbReference type="SUPFAM" id="SSF48403">
    <property type="entry name" value="Ankyrin repeat"/>
    <property type="match status" value="1"/>
</dbReference>
<evidence type="ECO:0000313" key="4">
    <source>
        <dbReference type="EMBL" id="ESO84085.1"/>
    </source>
</evidence>
<dbReference type="EMBL" id="KB203566">
    <property type="protein sequence ID" value="ESO84085.1"/>
    <property type="molecule type" value="Genomic_DNA"/>
</dbReference>
<feature type="repeat" description="ANK" evidence="3">
    <location>
        <begin position="216"/>
        <end position="248"/>
    </location>
</feature>
<name>V3ZNM8_LOTGI</name>
<dbReference type="Pfam" id="PF12796">
    <property type="entry name" value="Ank_2"/>
    <property type="match status" value="2"/>
</dbReference>
<dbReference type="PANTHER" id="PTHR24171">
    <property type="entry name" value="ANKYRIN REPEAT DOMAIN-CONTAINING PROTEIN 39-RELATED"/>
    <property type="match status" value="1"/>
</dbReference>
<proteinExistence type="predicted"/>
<sequence length="506" mass="57647">MDFFKRMNKNRTQQIATTDSPVKTDLINYFNLYNKRDEENLLHIAVSLGRNDLVREIVLNDQVDVDIVRKSGDRPPLLIGLQCYKRCISFLEDLNTESGQTNERLNDYCSLSVKENDTDFGASKPTGGVLNITLDIKNDIPNISFPLEYSYSKRSLIIKDYEECILFLISQGASTKSKDEAKNTPLIVASNLGLTTIVNAMLMSKNKCKLNHTNIYYETALHKAATNQHYEIIKSLLSAGASTTGKTNNFYDGDTPLECMIRNVHKCGLNESTSSIREEIIKEMIQKSKKHYTTTQQQWNLMSRAAKHGDTQTILILLDMNFPINFHSPNYETALGVALTNRQREVTELLLEKGVDPNERINGRIPINLAVKSQDIENVKSLILYGGNQDHKKIITIETMTFYQGILHICLDLGCDEIADLLYTSGVVDIGECYRLLEKTKDSQPYYEWLKDTVESPLSLRCLTRIKILKSLRPFPYFRVALNLLDIPEVLRSFLSFRPPNYDDLI</sequence>
<feature type="repeat" description="ANK" evidence="3">
    <location>
        <begin position="330"/>
        <end position="362"/>
    </location>
</feature>
<evidence type="ECO:0000256" key="3">
    <source>
        <dbReference type="PROSITE-ProRule" id="PRU00023"/>
    </source>
</evidence>
<dbReference type="CTD" id="20248055"/>
<dbReference type="Proteomes" id="UP000030746">
    <property type="component" value="Unassembled WGS sequence"/>
</dbReference>
<dbReference type="PROSITE" id="PS50297">
    <property type="entry name" value="ANK_REP_REGION"/>
    <property type="match status" value="1"/>
</dbReference>
<gene>
    <name evidence="4" type="ORF">LOTGIDRAFT_229595</name>
</gene>
<accession>V3ZNM8</accession>
<organism evidence="4 5">
    <name type="scientific">Lottia gigantea</name>
    <name type="common">Giant owl limpet</name>
    <dbReference type="NCBI Taxonomy" id="225164"/>
    <lineage>
        <taxon>Eukaryota</taxon>
        <taxon>Metazoa</taxon>
        <taxon>Spiralia</taxon>
        <taxon>Lophotrochozoa</taxon>
        <taxon>Mollusca</taxon>
        <taxon>Gastropoda</taxon>
        <taxon>Patellogastropoda</taxon>
        <taxon>Lottioidea</taxon>
        <taxon>Lottiidae</taxon>
        <taxon>Lottia</taxon>
    </lineage>
</organism>
<dbReference type="STRING" id="225164.V3ZNM8"/>
<keyword evidence="1" id="KW-0677">Repeat</keyword>
<reference evidence="4 5" key="1">
    <citation type="journal article" date="2013" name="Nature">
        <title>Insights into bilaterian evolution from three spiralian genomes.</title>
        <authorList>
            <person name="Simakov O."/>
            <person name="Marletaz F."/>
            <person name="Cho S.J."/>
            <person name="Edsinger-Gonzales E."/>
            <person name="Havlak P."/>
            <person name="Hellsten U."/>
            <person name="Kuo D.H."/>
            <person name="Larsson T."/>
            <person name="Lv J."/>
            <person name="Arendt D."/>
            <person name="Savage R."/>
            <person name="Osoegawa K."/>
            <person name="de Jong P."/>
            <person name="Grimwood J."/>
            <person name="Chapman J.A."/>
            <person name="Shapiro H."/>
            <person name="Aerts A."/>
            <person name="Otillar R.P."/>
            <person name="Terry A.Y."/>
            <person name="Boore J.L."/>
            <person name="Grigoriev I.V."/>
            <person name="Lindberg D.R."/>
            <person name="Seaver E.C."/>
            <person name="Weisblat D.A."/>
            <person name="Putnam N.H."/>
            <person name="Rokhsar D.S."/>
        </authorList>
    </citation>
    <scope>NUCLEOTIDE SEQUENCE [LARGE SCALE GENOMIC DNA]</scope>
</reference>
<dbReference type="SMART" id="SM00248">
    <property type="entry name" value="ANK"/>
    <property type="match status" value="8"/>
</dbReference>
<evidence type="ECO:0000256" key="1">
    <source>
        <dbReference type="ARBA" id="ARBA00022737"/>
    </source>
</evidence>
<dbReference type="InterPro" id="IPR002110">
    <property type="entry name" value="Ankyrin_rpt"/>
</dbReference>
<keyword evidence="5" id="KW-1185">Reference proteome</keyword>
<evidence type="ECO:0000313" key="5">
    <source>
        <dbReference type="Proteomes" id="UP000030746"/>
    </source>
</evidence>
<dbReference type="PANTHER" id="PTHR24171:SF9">
    <property type="entry name" value="ANKYRIN REPEAT DOMAIN-CONTAINING PROTEIN 39"/>
    <property type="match status" value="1"/>
</dbReference>
<protein>
    <submittedName>
        <fullName evidence="4">Uncharacterized protein</fullName>
    </submittedName>
</protein>
<evidence type="ECO:0000256" key="2">
    <source>
        <dbReference type="ARBA" id="ARBA00023043"/>
    </source>
</evidence>
<dbReference type="RefSeq" id="XP_009065213.1">
    <property type="nucleotide sequence ID" value="XM_009066965.1"/>
</dbReference>